<feature type="transmembrane region" description="Helical" evidence="2">
    <location>
        <begin position="331"/>
        <end position="349"/>
    </location>
</feature>
<feature type="compositionally biased region" description="Acidic residues" evidence="1">
    <location>
        <begin position="441"/>
        <end position="450"/>
    </location>
</feature>
<reference evidence="3" key="1">
    <citation type="submission" date="2020-08" db="EMBL/GenBank/DDBJ databases">
        <title>Sequencing the genomes of 1000 actinobacteria strains.</title>
        <authorList>
            <person name="Klenk H.-P."/>
        </authorList>
    </citation>
    <scope>NUCLEOTIDE SEQUENCE</scope>
    <source>
        <strain evidence="3">DSM 10695</strain>
    </source>
</reference>
<protein>
    <submittedName>
        <fullName evidence="3">Ribosomal protein L12E/L44/L45/RPP1/RPP2</fullName>
    </submittedName>
</protein>
<feature type="transmembrane region" description="Helical" evidence="2">
    <location>
        <begin position="369"/>
        <end position="390"/>
    </location>
</feature>
<dbReference type="RefSeq" id="WP_184451931.1">
    <property type="nucleotide sequence ID" value="NZ_JACHMK010000001.1"/>
</dbReference>
<comment type="caution">
    <text evidence="3">The sequence shown here is derived from an EMBL/GenBank/DDBJ whole genome shotgun (WGS) entry which is preliminary data.</text>
</comment>
<sequence>MNESPAPSPQPGPAPSTRTTTYVAPRRTIRLTMPDGWAHAVLAGVEAVFIAWALLACGAVGAYATVASNPWMGKASWESAFRLGSDLLGFSLGAPLNAAGVAYRAVPTLFLIIIIVILRLLLRSGRGFPASALWFAVPAFSTVAFLIVGGGSYTHWWQAYPGALGVPLIASAWAYADAKGGWKTLAGGRDWLHEGLRQGFILILVTVLLSGAALTWTLMAHAEEMKAIHALLLTGSRSADALIVAVQALYAPTWIAWALAWLTGPGVWIGIDALHSPAATSSEPIPGIPVLGAVPTSTPGMIVVLIPILVAALSGAVLGRVRKRRGLADQVRTGGVAVSLFALVLVVWLPTSVLHLGIERMSRLGPDLLPLFFAVLFEIGAVFLLAEVCVHPRFIEFLRLQWRISRLGPGQTARDLAPVTPRSSALDDGARGDEGDRADADETEKEDDLAEEARSSQALDPLPAADGDHEACGGAPAEQAGADRVRADATGAEAQAPRAKAPVPPIPVPLEEVLGEATRRIPAVKSPALQAAEGRGASTAGAPEEDDEAETRMRHDGE</sequence>
<keyword evidence="2" id="KW-1133">Transmembrane helix</keyword>
<feature type="transmembrane region" description="Helical" evidence="2">
    <location>
        <begin position="36"/>
        <end position="64"/>
    </location>
</feature>
<dbReference type="AlphaFoldDB" id="A0A923E406"/>
<feature type="transmembrane region" description="Helical" evidence="2">
    <location>
        <begin position="300"/>
        <end position="319"/>
    </location>
</feature>
<keyword evidence="2" id="KW-0812">Transmembrane</keyword>
<keyword evidence="2" id="KW-0472">Membrane</keyword>
<feature type="region of interest" description="Disordered" evidence="1">
    <location>
        <begin position="1"/>
        <end position="21"/>
    </location>
</feature>
<dbReference type="Pfam" id="PF19877">
    <property type="entry name" value="DUF6350"/>
    <property type="match status" value="1"/>
</dbReference>
<feature type="region of interest" description="Disordered" evidence="1">
    <location>
        <begin position="524"/>
        <end position="558"/>
    </location>
</feature>
<feature type="transmembrane region" description="Helical" evidence="2">
    <location>
        <begin position="133"/>
        <end position="153"/>
    </location>
</feature>
<dbReference type="GO" id="GO:0005840">
    <property type="term" value="C:ribosome"/>
    <property type="evidence" value="ECO:0007669"/>
    <property type="project" value="UniProtKB-KW"/>
</dbReference>
<feature type="transmembrane region" description="Helical" evidence="2">
    <location>
        <begin position="101"/>
        <end position="121"/>
    </location>
</feature>
<gene>
    <name evidence="3" type="ORF">HD592_000705</name>
</gene>
<feature type="transmembrane region" description="Helical" evidence="2">
    <location>
        <begin position="199"/>
        <end position="220"/>
    </location>
</feature>
<evidence type="ECO:0000256" key="2">
    <source>
        <dbReference type="SAM" id="Phobius"/>
    </source>
</evidence>
<keyword evidence="3" id="KW-0689">Ribosomal protein</keyword>
<evidence type="ECO:0000256" key="1">
    <source>
        <dbReference type="SAM" id="MobiDB-lite"/>
    </source>
</evidence>
<organism evidence="3 4">
    <name type="scientific">Schaalia hyovaginalis</name>
    <dbReference type="NCBI Taxonomy" id="29316"/>
    <lineage>
        <taxon>Bacteria</taxon>
        <taxon>Bacillati</taxon>
        <taxon>Actinomycetota</taxon>
        <taxon>Actinomycetes</taxon>
        <taxon>Actinomycetales</taxon>
        <taxon>Actinomycetaceae</taxon>
        <taxon>Schaalia</taxon>
    </lineage>
</organism>
<feature type="compositionally biased region" description="Basic and acidic residues" evidence="1">
    <location>
        <begin position="428"/>
        <end position="440"/>
    </location>
</feature>
<proteinExistence type="predicted"/>
<feature type="region of interest" description="Disordered" evidence="1">
    <location>
        <begin position="411"/>
        <end position="507"/>
    </location>
</feature>
<keyword evidence="4" id="KW-1185">Reference proteome</keyword>
<feature type="compositionally biased region" description="Pro residues" evidence="1">
    <location>
        <begin position="1"/>
        <end position="14"/>
    </location>
</feature>
<keyword evidence="3" id="KW-0687">Ribonucleoprotein</keyword>
<accession>A0A923E406</accession>
<dbReference type="EMBL" id="JACHMK010000001">
    <property type="protein sequence ID" value="MBB6334140.1"/>
    <property type="molecule type" value="Genomic_DNA"/>
</dbReference>
<evidence type="ECO:0000313" key="3">
    <source>
        <dbReference type="EMBL" id="MBB6334140.1"/>
    </source>
</evidence>
<feature type="transmembrane region" description="Helical" evidence="2">
    <location>
        <begin position="241"/>
        <end position="262"/>
    </location>
</feature>
<name>A0A923E406_9ACTO</name>
<dbReference type="InterPro" id="IPR045931">
    <property type="entry name" value="DUF6350"/>
</dbReference>
<dbReference type="Proteomes" id="UP000617426">
    <property type="component" value="Unassembled WGS sequence"/>
</dbReference>
<evidence type="ECO:0000313" key="4">
    <source>
        <dbReference type="Proteomes" id="UP000617426"/>
    </source>
</evidence>